<evidence type="ECO:0000313" key="2">
    <source>
        <dbReference type="EMBL" id="MFC2974756.1"/>
    </source>
</evidence>
<dbReference type="InterPro" id="IPR001109">
    <property type="entry name" value="Hydrogenase_HupF/HypC"/>
</dbReference>
<reference evidence="3" key="1">
    <citation type="journal article" date="2019" name="Int. J. Syst. Evol. Microbiol.">
        <title>The Global Catalogue of Microorganisms (GCM) 10K type strain sequencing project: providing services to taxonomists for standard genome sequencing and annotation.</title>
        <authorList>
            <consortium name="The Broad Institute Genomics Platform"/>
            <consortium name="The Broad Institute Genome Sequencing Center for Infectious Disease"/>
            <person name="Wu L."/>
            <person name="Ma J."/>
        </authorList>
    </citation>
    <scope>NUCLEOTIDE SEQUENCE [LARGE SCALE GENOMIC DNA]</scope>
    <source>
        <strain evidence="3">KCTC 62195</strain>
    </source>
</reference>
<accession>A0ABV7B1J8</accession>
<dbReference type="SUPFAM" id="SSF159127">
    <property type="entry name" value="HupF/HypC-like"/>
    <property type="match status" value="1"/>
</dbReference>
<protein>
    <submittedName>
        <fullName evidence="2">HypC/HybG/HupF family hydrogenase formation chaperone</fullName>
    </submittedName>
</protein>
<dbReference type="PANTHER" id="PTHR35177">
    <property type="entry name" value="HYDROGENASE MATURATION FACTOR HYBG"/>
    <property type="match status" value="1"/>
</dbReference>
<evidence type="ECO:0000313" key="3">
    <source>
        <dbReference type="Proteomes" id="UP001595457"/>
    </source>
</evidence>
<sequence length="85" mass="9185">MCLAIPVRIEELLDEQTAVACIGGLRKTVNVALLDDLKVGDYVILHVGFALQKLDEAEAQRSLALFAEMGQLAEAERAALGEMQS</sequence>
<gene>
    <name evidence="2" type="ORF">ACFOJE_21425</name>
</gene>
<keyword evidence="3" id="KW-1185">Reference proteome</keyword>
<dbReference type="Pfam" id="PF01455">
    <property type="entry name" value="HupF_HypC"/>
    <property type="match status" value="1"/>
</dbReference>
<dbReference type="RefSeq" id="WP_377817041.1">
    <property type="nucleotide sequence ID" value="NZ_JBHRSJ010000036.1"/>
</dbReference>
<dbReference type="Gene3D" id="2.30.30.140">
    <property type="match status" value="1"/>
</dbReference>
<dbReference type="InterPro" id="IPR019812">
    <property type="entry name" value="Hydgase_assmbl_chp_CS"/>
</dbReference>
<proteinExistence type="inferred from homology"/>
<dbReference type="EMBL" id="JBHRSJ010000036">
    <property type="protein sequence ID" value="MFC2974756.1"/>
    <property type="molecule type" value="Genomic_DNA"/>
</dbReference>
<dbReference type="Proteomes" id="UP001595457">
    <property type="component" value="Unassembled WGS sequence"/>
</dbReference>
<comment type="similarity">
    <text evidence="1">Belongs to the HupF/HypC family.</text>
</comment>
<organism evidence="2 3">
    <name type="scientific">Azotobacter bryophylli</name>
    <dbReference type="NCBI Taxonomy" id="1986537"/>
    <lineage>
        <taxon>Bacteria</taxon>
        <taxon>Pseudomonadati</taxon>
        <taxon>Pseudomonadota</taxon>
        <taxon>Gammaproteobacteria</taxon>
        <taxon>Pseudomonadales</taxon>
        <taxon>Pseudomonadaceae</taxon>
        <taxon>Azotobacter</taxon>
    </lineage>
</organism>
<dbReference type="NCBIfam" id="TIGR00074">
    <property type="entry name" value="hypC_hupF"/>
    <property type="match status" value="1"/>
</dbReference>
<name>A0ABV7B1J8_9GAMM</name>
<dbReference type="PROSITE" id="PS01097">
    <property type="entry name" value="HUPF_HYPC"/>
    <property type="match status" value="1"/>
</dbReference>
<comment type="caution">
    <text evidence="2">The sequence shown here is derived from an EMBL/GenBank/DDBJ whole genome shotgun (WGS) entry which is preliminary data.</text>
</comment>
<dbReference type="PANTHER" id="PTHR35177:SF2">
    <property type="entry name" value="HYDROGENASE MATURATION FACTOR HYBG"/>
    <property type="match status" value="1"/>
</dbReference>
<dbReference type="PRINTS" id="PR00445">
    <property type="entry name" value="HUPFHYPC"/>
</dbReference>
<evidence type="ECO:0000256" key="1">
    <source>
        <dbReference type="ARBA" id="ARBA00006018"/>
    </source>
</evidence>